<dbReference type="InterPro" id="IPR015946">
    <property type="entry name" value="KH_dom-like_a/b"/>
</dbReference>
<evidence type="ECO:0000313" key="4">
    <source>
        <dbReference type="EMBL" id="RAK59521.1"/>
    </source>
</evidence>
<dbReference type="NCBIfam" id="NF001802">
    <property type="entry name" value="PRK00521.2-5"/>
    <property type="match status" value="1"/>
</dbReference>
<organism evidence="4 5">
    <name type="scientific">Phenylobacterium hankyongense</name>
    <dbReference type="NCBI Taxonomy" id="1813876"/>
    <lineage>
        <taxon>Bacteria</taxon>
        <taxon>Pseudomonadati</taxon>
        <taxon>Pseudomonadota</taxon>
        <taxon>Alphaproteobacteria</taxon>
        <taxon>Caulobacterales</taxon>
        <taxon>Caulobacteraceae</taxon>
        <taxon>Phenylobacterium</taxon>
    </lineage>
</organism>
<dbReference type="Gene3D" id="3.30.300.20">
    <property type="match status" value="1"/>
</dbReference>
<sequence>MKRPTPHGRGQPKGPTQRQLRAGELMRHALVEILREEDVTDPALVGVSVTITEVRMSPDLRHATVFVEPLGGGHAPEVVDGLNRHAKFLRGRLGRNIEMKFTPQLKFLHDETFDEAQRMSRLFDDPRVRQDLEPHPPSDGWKDED</sequence>
<evidence type="ECO:0000256" key="1">
    <source>
        <dbReference type="ARBA" id="ARBA00022517"/>
    </source>
</evidence>
<evidence type="ECO:0000256" key="3">
    <source>
        <dbReference type="SAM" id="MobiDB-lite"/>
    </source>
</evidence>
<dbReference type="SUPFAM" id="SSF89919">
    <property type="entry name" value="Ribosome-binding factor A, RbfA"/>
    <property type="match status" value="1"/>
</dbReference>
<name>A0A328AZB3_9CAUL</name>
<keyword evidence="5" id="KW-1185">Reference proteome</keyword>
<keyword evidence="1 2" id="KW-0690">Ribosome biogenesis</keyword>
<dbReference type="GO" id="GO:0005829">
    <property type="term" value="C:cytosol"/>
    <property type="evidence" value="ECO:0007669"/>
    <property type="project" value="TreeGrafter"/>
</dbReference>
<evidence type="ECO:0000256" key="2">
    <source>
        <dbReference type="HAMAP-Rule" id="MF_00003"/>
    </source>
</evidence>
<comment type="subunit">
    <text evidence="2">Monomer. Binds 30S ribosomal subunits, but not 50S ribosomal subunits or 70S ribosomes.</text>
</comment>
<dbReference type="RefSeq" id="WP_111456814.1">
    <property type="nucleotide sequence ID" value="NZ_QFYP01000001.1"/>
</dbReference>
<reference evidence="5" key="1">
    <citation type="submission" date="2018-05" db="EMBL/GenBank/DDBJ databases">
        <authorList>
            <person name="Li X."/>
        </authorList>
    </citation>
    <scope>NUCLEOTIDE SEQUENCE [LARGE SCALE GENOMIC DNA]</scope>
    <source>
        <strain evidence="5">HKS-05</strain>
    </source>
</reference>
<proteinExistence type="inferred from homology"/>
<accession>A0A328AZB3</accession>
<protein>
    <recommendedName>
        <fullName evidence="2">Ribosome-binding factor A</fullName>
    </recommendedName>
</protein>
<comment type="subcellular location">
    <subcellularLocation>
        <location evidence="2">Cytoplasm</location>
    </subcellularLocation>
</comment>
<comment type="function">
    <text evidence="2">One of several proteins that assist in the late maturation steps of the functional core of the 30S ribosomal subunit. Associates with free 30S ribosomal subunits (but not with 30S subunits that are part of 70S ribosomes or polysomes). Required for efficient processing of 16S rRNA. May interact with the 5'-terminal helix region of 16S rRNA.</text>
</comment>
<dbReference type="OrthoDB" id="9805051at2"/>
<dbReference type="GO" id="GO:0043024">
    <property type="term" value="F:ribosomal small subunit binding"/>
    <property type="evidence" value="ECO:0007669"/>
    <property type="project" value="TreeGrafter"/>
</dbReference>
<dbReference type="GO" id="GO:0030490">
    <property type="term" value="P:maturation of SSU-rRNA"/>
    <property type="evidence" value="ECO:0007669"/>
    <property type="project" value="UniProtKB-UniRule"/>
</dbReference>
<gene>
    <name evidence="2" type="primary">rbfA</name>
    <name evidence="4" type="ORF">DJ021_06755</name>
</gene>
<dbReference type="InterPro" id="IPR000238">
    <property type="entry name" value="RbfA"/>
</dbReference>
<dbReference type="Proteomes" id="UP000249842">
    <property type="component" value="Unassembled WGS sequence"/>
</dbReference>
<dbReference type="PROSITE" id="PS01319">
    <property type="entry name" value="RBFA"/>
    <property type="match status" value="1"/>
</dbReference>
<dbReference type="PANTHER" id="PTHR33515:SF1">
    <property type="entry name" value="RIBOSOME-BINDING FACTOR A, CHLOROPLASTIC-RELATED"/>
    <property type="match status" value="1"/>
</dbReference>
<comment type="caution">
    <text evidence="4">The sequence shown here is derived from an EMBL/GenBank/DDBJ whole genome shotgun (WGS) entry which is preliminary data.</text>
</comment>
<dbReference type="HAMAP" id="MF_00003">
    <property type="entry name" value="RbfA"/>
    <property type="match status" value="1"/>
</dbReference>
<feature type="compositionally biased region" description="Basic and acidic residues" evidence="3">
    <location>
        <begin position="122"/>
        <end position="136"/>
    </location>
</feature>
<dbReference type="EMBL" id="QFYP01000001">
    <property type="protein sequence ID" value="RAK59521.1"/>
    <property type="molecule type" value="Genomic_DNA"/>
</dbReference>
<comment type="similarity">
    <text evidence="2">Belongs to the RbfA family.</text>
</comment>
<dbReference type="AlphaFoldDB" id="A0A328AZB3"/>
<dbReference type="NCBIfam" id="TIGR00082">
    <property type="entry name" value="rbfA"/>
    <property type="match status" value="1"/>
</dbReference>
<feature type="region of interest" description="Disordered" evidence="3">
    <location>
        <begin position="1"/>
        <end position="20"/>
    </location>
</feature>
<dbReference type="InterPro" id="IPR020053">
    <property type="entry name" value="Ribosome-bd_factorA_CS"/>
</dbReference>
<evidence type="ECO:0000313" key="5">
    <source>
        <dbReference type="Proteomes" id="UP000249842"/>
    </source>
</evidence>
<dbReference type="PANTHER" id="PTHR33515">
    <property type="entry name" value="RIBOSOME-BINDING FACTOR A, CHLOROPLASTIC-RELATED"/>
    <property type="match status" value="1"/>
</dbReference>
<dbReference type="Pfam" id="PF02033">
    <property type="entry name" value="RBFA"/>
    <property type="match status" value="1"/>
</dbReference>
<keyword evidence="2" id="KW-0963">Cytoplasm</keyword>
<feature type="region of interest" description="Disordered" evidence="3">
    <location>
        <begin position="122"/>
        <end position="145"/>
    </location>
</feature>
<dbReference type="InterPro" id="IPR023799">
    <property type="entry name" value="RbfA_dom_sf"/>
</dbReference>